<keyword evidence="4" id="KW-1185">Reference proteome</keyword>
<name>A0ABT1YBZ1_9BACL</name>
<comment type="caution">
    <text evidence="3">The sequence shown here is derived from an EMBL/GenBank/DDBJ whole genome shotgun (WGS) entry which is preliminary data.</text>
</comment>
<organism evidence="3 4">
    <name type="scientific">Paenibacillus radicis</name>
    <name type="common">ex Xue et al. 2023</name>
    <dbReference type="NCBI Taxonomy" id="2972489"/>
    <lineage>
        <taxon>Bacteria</taxon>
        <taxon>Bacillati</taxon>
        <taxon>Bacillota</taxon>
        <taxon>Bacilli</taxon>
        <taxon>Bacillales</taxon>
        <taxon>Paenibacillaceae</taxon>
        <taxon>Paenibacillus</taxon>
    </lineage>
</organism>
<proteinExistence type="predicted"/>
<sequence>MDYESNQPEPLKSRKSSNVPGQSLGYSLQHTRFMAKLLTAQKGDSISLEVFEDVGLEDKQGNKTYEQSKSVGSEGNPIADRSIDLWKTFSNWIDAAKRDGINDNHKFEIYVSRKKEGRICESFSKANSIEEAIEAVENARLFHWGAKPENLLKETVAKSISTYVDNFMTCDSSVLALIIKNFTVSFGSGSPQTDLLSLLRGALVPEVFLEDVLYRGLGWIKRQTDLLLEKQEPAVLMYDNFHLEMTAYVGLLNNSKVLSSRDEEISEDLIQLHLYNSVYIEQLAIIECDYEDKLCAVNDYLRAYNDRSHWSELGIIHRKSLDSFEALLMKTWNNLKKIIEIKNDTIQEVKKGELLFRECSNYNQKLQGLDVPEHFTSGSFHSLSNAKVMGWHPRYNELLKTRVLEEGN</sequence>
<dbReference type="Proteomes" id="UP001300012">
    <property type="component" value="Unassembled WGS sequence"/>
</dbReference>
<evidence type="ECO:0000256" key="1">
    <source>
        <dbReference type="SAM" id="MobiDB-lite"/>
    </source>
</evidence>
<dbReference type="Pfam" id="PF20283">
    <property type="entry name" value="CTD7"/>
    <property type="match status" value="1"/>
</dbReference>
<evidence type="ECO:0000313" key="3">
    <source>
        <dbReference type="EMBL" id="MCR8630714.1"/>
    </source>
</evidence>
<dbReference type="InterPro" id="IPR046913">
    <property type="entry name" value="ABC-3C_CTD7"/>
</dbReference>
<accession>A0ABT1YBZ1</accession>
<feature type="domain" description="ABC-three component systems C-terminal" evidence="2">
    <location>
        <begin position="279"/>
        <end position="399"/>
    </location>
</feature>
<gene>
    <name evidence="3" type="ORF">NV381_05800</name>
</gene>
<evidence type="ECO:0000259" key="2">
    <source>
        <dbReference type="Pfam" id="PF20283"/>
    </source>
</evidence>
<dbReference type="EMBL" id="JANQBD010000003">
    <property type="protein sequence ID" value="MCR8630714.1"/>
    <property type="molecule type" value="Genomic_DNA"/>
</dbReference>
<evidence type="ECO:0000313" key="4">
    <source>
        <dbReference type="Proteomes" id="UP001300012"/>
    </source>
</evidence>
<dbReference type="RefSeq" id="WP_258212325.1">
    <property type="nucleotide sequence ID" value="NZ_JANQBD010000003.1"/>
</dbReference>
<reference evidence="3 4" key="1">
    <citation type="submission" date="2022-08" db="EMBL/GenBank/DDBJ databases">
        <title>Paenibacillus endoradicis sp. nov., Paenibacillus radicibacter sp. nov and Paenibacillus pararadicis sp. nov., three cold-adapted plant growth-promoting bacteria isolated from root of Larix gmelinii in Great Khingan.</title>
        <authorList>
            <person name="Xue H."/>
        </authorList>
    </citation>
    <scope>NUCLEOTIDE SEQUENCE [LARGE SCALE GENOMIC DNA]</scope>
    <source>
        <strain evidence="3 4">N5-1-1-5</strain>
    </source>
</reference>
<protein>
    <recommendedName>
        <fullName evidence="2">ABC-three component systems C-terminal domain-containing protein</fullName>
    </recommendedName>
</protein>
<feature type="region of interest" description="Disordered" evidence="1">
    <location>
        <begin position="1"/>
        <end position="22"/>
    </location>
</feature>